<sequence>VALEAAAQNALVNDKTESGEQEPHRAFSNIVMKVMSTPNWRTRLASMLREKTKFGGDDDAAGDKHFQAIFHTEKNERSDQILCDNETQEENLWDVVDQDDEAIEEYASNELMGNLLSNQYFRSAILTAIVVNSLLIVVETDKELERKYKHVFSVLDQCLMTVFVCEILFKWYHGFFMFWKMGWNILDFFIVVALLLGPLLTGSGSGSRGVLRILRVLRAFRSLRSISSLPGLQIVVQTILQSIPDMANIVLLLVIIMLVFSVIGITLFRDSLPEQFSNLSTAMFSLFICLTLDGWIKLNETFQEGGGMTYVGGTFYLNIFIAIGAFVFANLVVAVVVTNLEFAMVDVKTEERHAHEHEILLGKYENDKDIITPTMKADNVSPFVLFNQKSYQLPEMSDINTRTEELENLFLILAAFEDNLAQYMHIKNQVIEVFGCICDLHKRARLEGMLREEVEAQAAGEAGHDRVLTLEGDILSNLIELEENKLISSKRRSLDNLIRGGATALSSTASHIPASVILPAKPPHNAQHK</sequence>
<evidence type="ECO:0000256" key="5">
    <source>
        <dbReference type="SAM" id="MobiDB-lite"/>
    </source>
</evidence>
<dbReference type="SUPFAM" id="SSF81324">
    <property type="entry name" value="Voltage-gated potassium channels"/>
    <property type="match status" value="1"/>
</dbReference>
<evidence type="ECO:0000313" key="8">
    <source>
        <dbReference type="EMBL" id="CAB3990742.1"/>
    </source>
</evidence>
<feature type="region of interest" description="Disordered" evidence="5">
    <location>
        <begin position="1"/>
        <end position="24"/>
    </location>
</feature>
<feature type="transmembrane region" description="Helical" evidence="6">
    <location>
        <begin position="279"/>
        <end position="296"/>
    </location>
</feature>
<keyword evidence="2 6" id="KW-0812">Transmembrane</keyword>
<evidence type="ECO:0000259" key="7">
    <source>
        <dbReference type="Pfam" id="PF00520"/>
    </source>
</evidence>
<comment type="subcellular location">
    <subcellularLocation>
        <location evidence="1">Membrane</location>
        <topology evidence="1">Multi-pass membrane protein</topology>
    </subcellularLocation>
</comment>
<protein>
    <submittedName>
        <fullName evidence="8">Cation channel sperm-associated 4-like</fullName>
    </submittedName>
</protein>
<keyword evidence="9" id="KW-1185">Reference proteome</keyword>
<dbReference type="InterPro" id="IPR005821">
    <property type="entry name" value="Ion_trans_dom"/>
</dbReference>
<keyword evidence="4 6" id="KW-0472">Membrane</keyword>
<dbReference type="GO" id="GO:0036128">
    <property type="term" value="C:CatSper complex"/>
    <property type="evidence" value="ECO:0007669"/>
    <property type="project" value="InterPro"/>
</dbReference>
<dbReference type="PANTHER" id="PTHR47077:SF1">
    <property type="entry name" value="CATION CHANNEL SPERM-ASSOCIATED PROTEIN 4"/>
    <property type="match status" value="1"/>
</dbReference>
<evidence type="ECO:0000256" key="4">
    <source>
        <dbReference type="ARBA" id="ARBA00023136"/>
    </source>
</evidence>
<feature type="domain" description="Ion transport" evidence="7">
    <location>
        <begin position="119"/>
        <end position="341"/>
    </location>
</feature>
<organism evidence="8 9">
    <name type="scientific">Paramuricea clavata</name>
    <name type="common">Red gorgonian</name>
    <name type="synonym">Violescent sea-whip</name>
    <dbReference type="NCBI Taxonomy" id="317549"/>
    <lineage>
        <taxon>Eukaryota</taxon>
        <taxon>Metazoa</taxon>
        <taxon>Cnidaria</taxon>
        <taxon>Anthozoa</taxon>
        <taxon>Octocorallia</taxon>
        <taxon>Malacalcyonacea</taxon>
        <taxon>Plexauridae</taxon>
        <taxon>Paramuricea</taxon>
    </lineage>
</organism>
<dbReference type="PANTHER" id="PTHR47077">
    <property type="entry name" value="ION_TRANS DOMAIN-CONTAINING PROTEIN"/>
    <property type="match status" value="1"/>
</dbReference>
<feature type="compositionally biased region" description="Basic and acidic residues" evidence="5">
    <location>
        <begin position="14"/>
        <end position="24"/>
    </location>
</feature>
<dbReference type="InterPro" id="IPR028744">
    <property type="entry name" value="CatSper4"/>
</dbReference>
<dbReference type="GO" id="GO:0001669">
    <property type="term" value="C:acrosomal vesicle"/>
    <property type="evidence" value="ECO:0007669"/>
    <property type="project" value="TreeGrafter"/>
</dbReference>
<keyword evidence="3 6" id="KW-1133">Transmembrane helix</keyword>
<dbReference type="Pfam" id="PF00520">
    <property type="entry name" value="Ion_trans"/>
    <property type="match status" value="1"/>
</dbReference>
<dbReference type="InterPro" id="IPR027359">
    <property type="entry name" value="Volt_channel_dom_sf"/>
</dbReference>
<accession>A0A6S7GLT1</accession>
<evidence type="ECO:0000256" key="3">
    <source>
        <dbReference type="ARBA" id="ARBA00022989"/>
    </source>
</evidence>
<name>A0A6S7GLT1_PARCT</name>
<feature type="transmembrane region" description="Helical" evidence="6">
    <location>
        <begin position="120"/>
        <end position="138"/>
    </location>
</feature>
<evidence type="ECO:0000256" key="1">
    <source>
        <dbReference type="ARBA" id="ARBA00004141"/>
    </source>
</evidence>
<dbReference type="GO" id="GO:0006814">
    <property type="term" value="P:sodium ion transport"/>
    <property type="evidence" value="ECO:0007669"/>
    <property type="project" value="TreeGrafter"/>
</dbReference>
<feature type="transmembrane region" description="Helical" evidence="6">
    <location>
        <begin position="181"/>
        <end position="201"/>
    </location>
</feature>
<dbReference type="OrthoDB" id="2984333at2759"/>
<dbReference type="GO" id="GO:0097228">
    <property type="term" value="C:sperm principal piece"/>
    <property type="evidence" value="ECO:0007669"/>
    <property type="project" value="TreeGrafter"/>
</dbReference>
<proteinExistence type="predicted"/>
<dbReference type="AlphaFoldDB" id="A0A6S7GLT1"/>
<gene>
    <name evidence="8" type="ORF">PACLA_8A063046</name>
</gene>
<dbReference type="Proteomes" id="UP001152795">
    <property type="component" value="Unassembled WGS sequence"/>
</dbReference>
<feature type="transmembrane region" description="Helical" evidence="6">
    <location>
        <begin position="150"/>
        <end position="169"/>
    </location>
</feature>
<dbReference type="GO" id="GO:0030317">
    <property type="term" value="P:flagellated sperm motility"/>
    <property type="evidence" value="ECO:0007669"/>
    <property type="project" value="InterPro"/>
</dbReference>
<evidence type="ECO:0000313" key="9">
    <source>
        <dbReference type="Proteomes" id="UP001152795"/>
    </source>
</evidence>
<feature type="non-terminal residue" evidence="8">
    <location>
        <position position="1"/>
    </location>
</feature>
<dbReference type="GO" id="GO:0005227">
    <property type="term" value="F:calcium-activated cation channel activity"/>
    <property type="evidence" value="ECO:0007669"/>
    <property type="project" value="InterPro"/>
</dbReference>
<dbReference type="GO" id="GO:0048240">
    <property type="term" value="P:sperm capacitation"/>
    <property type="evidence" value="ECO:0007669"/>
    <property type="project" value="TreeGrafter"/>
</dbReference>
<dbReference type="Gene3D" id="1.10.287.70">
    <property type="match status" value="1"/>
</dbReference>
<feature type="transmembrane region" description="Helical" evidence="6">
    <location>
        <begin position="246"/>
        <end position="267"/>
    </location>
</feature>
<feature type="transmembrane region" description="Helical" evidence="6">
    <location>
        <begin position="316"/>
        <end position="338"/>
    </location>
</feature>
<reference evidence="8" key="1">
    <citation type="submission" date="2020-04" db="EMBL/GenBank/DDBJ databases">
        <authorList>
            <person name="Alioto T."/>
            <person name="Alioto T."/>
            <person name="Gomez Garrido J."/>
        </authorList>
    </citation>
    <scope>NUCLEOTIDE SEQUENCE</scope>
    <source>
        <strain evidence="8">A484AB</strain>
    </source>
</reference>
<dbReference type="Gene3D" id="1.20.120.350">
    <property type="entry name" value="Voltage-gated potassium channels. Chain C"/>
    <property type="match status" value="1"/>
</dbReference>
<evidence type="ECO:0000256" key="6">
    <source>
        <dbReference type="SAM" id="Phobius"/>
    </source>
</evidence>
<comment type="caution">
    <text evidence="8">The sequence shown here is derived from an EMBL/GenBank/DDBJ whole genome shotgun (WGS) entry which is preliminary data.</text>
</comment>
<dbReference type="GO" id="GO:0005245">
    <property type="term" value="F:voltage-gated calcium channel activity"/>
    <property type="evidence" value="ECO:0007669"/>
    <property type="project" value="TreeGrafter"/>
</dbReference>
<dbReference type="EMBL" id="CACRXK020001719">
    <property type="protein sequence ID" value="CAB3990742.1"/>
    <property type="molecule type" value="Genomic_DNA"/>
</dbReference>
<evidence type="ECO:0000256" key="2">
    <source>
        <dbReference type="ARBA" id="ARBA00022692"/>
    </source>
</evidence>